<feature type="transmembrane region" description="Helical" evidence="1">
    <location>
        <begin position="80"/>
        <end position="100"/>
    </location>
</feature>
<gene>
    <name evidence="2" type="ORF">SAMN04488548_1341097</name>
</gene>
<proteinExistence type="predicted"/>
<dbReference type="OrthoDB" id="5197468at2"/>
<evidence type="ECO:0000256" key="1">
    <source>
        <dbReference type="SAM" id="Phobius"/>
    </source>
</evidence>
<keyword evidence="1" id="KW-1133">Transmembrane helix</keyword>
<reference evidence="2 3" key="1">
    <citation type="submission" date="2016-10" db="EMBL/GenBank/DDBJ databases">
        <authorList>
            <person name="de Groot N.N."/>
        </authorList>
    </citation>
    <scope>NUCLEOTIDE SEQUENCE [LARGE SCALE GENOMIC DNA]</scope>
    <source>
        <strain evidence="2 3">DSM 44215</strain>
    </source>
</reference>
<keyword evidence="1" id="KW-0472">Membrane</keyword>
<feature type="transmembrane region" description="Helical" evidence="1">
    <location>
        <begin position="30"/>
        <end position="49"/>
    </location>
</feature>
<keyword evidence="1" id="KW-0812">Transmembrane</keyword>
<name>A0A1H2IFC1_9ACTN</name>
<evidence type="ECO:0000313" key="2">
    <source>
        <dbReference type="EMBL" id="SDU42685.1"/>
    </source>
</evidence>
<evidence type="ECO:0000313" key="3">
    <source>
        <dbReference type="Proteomes" id="UP000183180"/>
    </source>
</evidence>
<dbReference type="AlphaFoldDB" id="A0A1H2IFC1"/>
<dbReference type="Proteomes" id="UP000183180">
    <property type="component" value="Unassembled WGS sequence"/>
</dbReference>
<evidence type="ECO:0008006" key="4">
    <source>
        <dbReference type="Google" id="ProtNLM"/>
    </source>
</evidence>
<organism evidence="2 3">
    <name type="scientific">Gordonia westfalica</name>
    <dbReference type="NCBI Taxonomy" id="158898"/>
    <lineage>
        <taxon>Bacteria</taxon>
        <taxon>Bacillati</taxon>
        <taxon>Actinomycetota</taxon>
        <taxon>Actinomycetes</taxon>
        <taxon>Mycobacteriales</taxon>
        <taxon>Gordoniaceae</taxon>
        <taxon>Gordonia</taxon>
    </lineage>
</organism>
<dbReference type="EMBL" id="FNLM01000034">
    <property type="protein sequence ID" value="SDU42685.1"/>
    <property type="molecule type" value="Genomic_DNA"/>
</dbReference>
<sequence>MTLSSTHTEPGRAGSEPAECVFTLARHPGAAIAGAVLGLALIGLGVTAIRDIAVRAEWLDGQQWSLTAAEWIAELSRQDWMWPTAVGLVIVGLALAWIAVKPRRRSHLRLAAPDMWTRLGDLARRCSAAVTELPGVYDADTIVTRRKVKSTVQGRAALADRDLIASTLADVVSVLESPPRVVVRLRFRDGRRVR</sequence>
<dbReference type="RefSeq" id="WP_074849452.1">
    <property type="nucleotide sequence ID" value="NZ_FNLM01000034.1"/>
</dbReference>
<protein>
    <recommendedName>
        <fullName evidence="4">Alkaline shock response membrane anchor protein AmaP</fullName>
    </recommendedName>
</protein>
<dbReference type="STRING" id="158898.SAMN04488548_1341097"/>
<accession>A0A1H2IFC1</accession>